<feature type="compositionally biased region" description="Polar residues" evidence="2">
    <location>
        <begin position="96"/>
        <end position="114"/>
    </location>
</feature>
<feature type="coiled-coil region" evidence="1">
    <location>
        <begin position="414"/>
        <end position="491"/>
    </location>
</feature>
<protein>
    <submittedName>
        <fullName evidence="3">FAS-associated factor 2</fullName>
    </submittedName>
</protein>
<reference evidence="3" key="1">
    <citation type="submission" date="2021-06" db="EMBL/GenBank/DDBJ databases">
        <title>Parelaphostrongylus tenuis whole genome reference sequence.</title>
        <authorList>
            <person name="Garwood T.J."/>
            <person name="Larsen P.A."/>
            <person name="Fountain-Jones N.M."/>
            <person name="Garbe J.R."/>
            <person name="Macchietto M.G."/>
            <person name="Kania S.A."/>
            <person name="Gerhold R.W."/>
            <person name="Richards J.E."/>
            <person name="Wolf T.M."/>
        </authorList>
    </citation>
    <scope>NUCLEOTIDE SEQUENCE</scope>
    <source>
        <strain evidence="3">MNPRO001-30</strain>
        <tissue evidence="3">Meninges</tissue>
    </source>
</reference>
<proteinExistence type="predicted"/>
<feature type="region of interest" description="Disordered" evidence="2">
    <location>
        <begin position="142"/>
        <end position="302"/>
    </location>
</feature>
<keyword evidence="1" id="KW-0175">Coiled coil</keyword>
<dbReference type="GO" id="GO:0043130">
    <property type="term" value="F:ubiquitin binding"/>
    <property type="evidence" value="ECO:0007669"/>
    <property type="project" value="TreeGrafter"/>
</dbReference>
<dbReference type="Gene3D" id="3.40.30.10">
    <property type="entry name" value="Glutaredoxin"/>
    <property type="match status" value="1"/>
</dbReference>
<organism evidence="3 4">
    <name type="scientific">Parelaphostrongylus tenuis</name>
    <name type="common">Meningeal worm</name>
    <dbReference type="NCBI Taxonomy" id="148309"/>
    <lineage>
        <taxon>Eukaryota</taxon>
        <taxon>Metazoa</taxon>
        <taxon>Ecdysozoa</taxon>
        <taxon>Nematoda</taxon>
        <taxon>Chromadorea</taxon>
        <taxon>Rhabditida</taxon>
        <taxon>Rhabditina</taxon>
        <taxon>Rhabditomorpha</taxon>
        <taxon>Strongyloidea</taxon>
        <taxon>Metastrongylidae</taxon>
        <taxon>Parelaphostrongylus</taxon>
    </lineage>
</organism>
<feature type="region of interest" description="Disordered" evidence="2">
    <location>
        <begin position="54"/>
        <end position="114"/>
    </location>
</feature>
<feature type="region of interest" description="Disordered" evidence="2">
    <location>
        <begin position="539"/>
        <end position="565"/>
    </location>
</feature>
<evidence type="ECO:0000256" key="1">
    <source>
        <dbReference type="SAM" id="Coils"/>
    </source>
</evidence>
<dbReference type="Proteomes" id="UP001196413">
    <property type="component" value="Unassembled WGS sequence"/>
</dbReference>
<comment type="caution">
    <text evidence="3">The sequence shown here is derived from an EMBL/GenBank/DDBJ whole genome shotgun (WGS) entry which is preliminary data.</text>
</comment>
<name>A0AAD5R4S2_PARTN</name>
<accession>A0AAD5R4S2</accession>
<keyword evidence="4" id="KW-1185">Reference proteome</keyword>
<evidence type="ECO:0000313" key="4">
    <source>
        <dbReference type="Proteomes" id="UP001196413"/>
    </source>
</evidence>
<evidence type="ECO:0000313" key="3">
    <source>
        <dbReference type="EMBL" id="KAJ1369655.1"/>
    </source>
</evidence>
<dbReference type="PANTHER" id="PTHR23322">
    <property type="entry name" value="FAS-ASSOCIATED PROTEIN"/>
    <property type="match status" value="1"/>
</dbReference>
<dbReference type="AlphaFoldDB" id="A0AAD5R4S2"/>
<sequence>MNARNRFEYRKCSDLRVNRVIVLCKLSEKSQFWSAFERLWHGAIVARNGEATKDLGCEKTDNGTTSMKSKNGKPATSGTSNQSNRKKTNLEGTRGRANNSQITMDSTQNDTVSSNSTNVFVQKSDMQTATPTQNNRVSTEMLAKTSRNNNEKSCVNSNRLKRTNKNINGRSTSPRQEAEKTGEISAHGMITRSKARLAKTCHTDKSVTSGPKLGTISGSATDGSRSPLQNGEVAGKATASSEPIQDEPSPKRKFPALFGHSAPSESSSTAPGSATSKLTRGLRTRESVPLKIPQIPQKPRNPKADIRRFLSDYANKFAIGSKHTVDFFNGSFDDAQKESRNAMRLMLAFIHDPTNEDSKKFIHESLNSIEFDELTSRNQLIVWGVANDSEEGKYDIEPTQERRICGFTTASDLVKKLQESCDLLQTEINELRKQRERIMENRRLMQEQEKAYKESAERDKQKILEARKARQEKLDAEAEQKTKENEVEQRRRVIAEMRGQLKLQGEHQPIGNDLINVQVRFPSGKKFTKKFALDDNLERKEGLGPSGVVHKRKPPEGVIAGLKTN</sequence>
<feature type="compositionally biased region" description="Polar residues" evidence="2">
    <location>
        <begin position="62"/>
        <end position="83"/>
    </location>
</feature>
<dbReference type="InterPro" id="IPR050730">
    <property type="entry name" value="UBX_domain-protein"/>
</dbReference>
<dbReference type="EMBL" id="JAHQIW010006650">
    <property type="protein sequence ID" value="KAJ1369655.1"/>
    <property type="molecule type" value="Genomic_DNA"/>
</dbReference>
<gene>
    <name evidence="3" type="primary">FAF2</name>
    <name evidence="3" type="ORF">KIN20_031166</name>
</gene>
<evidence type="ECO:0000256" key="2">
    <source>
        <dbReference type="SAM" id="MobiDB-lite"/>
    </source>
</evidence>
<feature type="compositionally biased region" description="Polar residues" evidence="2">
    <location>
        <begin position="263"/>
        <end position="278"/>
    </location>
</feature>
<feature type="compositionally biased region" description="Polar residues" evidence="2">
    <location>
        <begin position="165"/>
        <end position="175"/>
    </location>
</feature>
<feature type="compositionally biased region" description="Polar residues" evidence="2">
    <location>
        <begin position="216"/>
        <end position="229"/>
    </location>
</feature>
<feature type="compositionally biased region" description="Polar residues" evidence="2">
    <location>
        <begin position="145"/>
        <end position="158"/>
    </location>
</feature>